<evidence type="ECO:0000313" key="2">
    <source>
        <dbReference type="Proteomes" id="UP000789405"/>
    </source>
</evidence>
<keyword evidence="2" id="KW-1185">Reference proteome</keyword>
<protein>
    <submittedName>
        <fullName evidence="1">1596_t:CDS:1</fullName>
    </submittedName>
</protein>
<name>A0A9N9HI42_9GLOM</name>
<accession>A0A9N9HI42</accession>
<comment type="caution">
    <text evidence="1">The sequence shown here is derived from an EMBL/GenBank/DDBJ whole genome shotgun (WGS) entry which is preliminary data.</text>
</comment>
<sequence>DTSNFISSLQPQSQFNRITVPLGLIATGPLNYRKYLEYLATINSSINKLYNSNKSAYNPENSTTMYQVGVCKDYGLKEIYIELNEALVKNLFYENINI</sequence>
<dbReference type="Proteomes" id="UP000789405">
    <property type="component" value="Unassembled WGS sequence"/>
</dbReference>
<feature type="non-terminal residue" evidence="1">
    <location>
        <position position="98"/>
    </location>
</feature>
<evidence type="ECO:0000313" key="1">
    <source>
        <dbReference type="EMBL" id="CAG8689845.1"/>
    </source>
</evidence>
<proteinExistence type="predicted"/>
<reference evidence="1" key="1">
    <citation type="submission" date="2021-06" db="EMBL/GenBank/DDBJ databases">
        <authorList>
            <person name="Kallberg Y."/>
            <person name="Tangrot J."/>
            <person name="Rosling A."/>
        </authorList>
    </citation>
    <scope>NUCLEOTIDE SEQUENCE</scope>
    <source>
        <strain evidence="1">MA453B</strain>
    </source>
</reference>
<organism evidence="1 2">
    <name type="scientific">Dentiscutata erythropus</name>
    <dbReference type="NCBI Taxonomy" id="1348616"/>
    <lineage>
        <taxon>Eukaryota</taxon>
        <taxon>Fungi</taxon>
        <taxon>Fungi incertae sedis</taxon>
        <taxon>Mucoromycota</taxon>
        <taxon>Glomeromycotina</taxon>
        <taxon>Glomeromycetes</taxon>
        <taxon>Diversisporales</taxon>
        <taxon>Gigasporaceae</taxon>
        <taxon>Dentiscutata</taxon>
    </lineage>
</organism>
<dbReference type="AlphaFoldDB" id="A0A9N9HI42"/>
<dbReference type="EMBL" id="CAJVPY010007983">
    <property type="protein sequence ID" value="CAG8689845.1"/>
    <property type="molecule type" value="Genomic_DNA"/>
</dbReference>
<gene>
    <name evidence="1" type="ORF">DERYTH_LOCUS12300</name>
</gene>